<reference evidence="2 3" key="1">
    <citation type="submission" date="2020-11" db="EMBL/GenBank/DDBJ databases">
        <title>Algicoccus daihaiensis sp.nov., isolated from Daihai Lake in Inner Mongolia.</title>
        <authorList>
            <person name="Kai J."/>
        </authorList>
    </citation>
    <scope>NUCLEOTIDE SEQUENCE [LARGE SCALE GENOMIC DNA]</scope>
    <source>
        <strain evidence="3">f23</strain>
    </source>
</reference>
<accession>A0ABY4ALZ7</accession>
<keyword evidence="3" id="KW-1185">Reference proteome</keyword>
<keyword evidence="1" id="KW-1133">Transmembrane helix</keyword>
<feature type="transmembrane region" description="Helical" evidence="1">
    <location>
        <begin position="31"/>
        <end position="51"/>
    </location>
</feature>
<evidence type="ECO:0000313" key="3">
    <source>
        <dbReference type="Proteomes" id="UP000831607"/>
    </source>
</evidence>
<gene>
    <name evidence="2" type="ORF">DHf2319_04660</name>
</gene>
<name>A0ABY4ALZ7_9BURK</name>
<sequence length="53" mass="5630">MTAFTQTGTMINPELLGSRTKPKAASLKADIALVAFWAALVPGLMWFGAMVGF</sequence>
<evidence type="ECO:0000313" key="2">
    <source>
        <dbReference type="EMBL" id="UOD51189.1"/>
    </source>
</evidence>
<proteinExistence type="predicted"/>
<protein>
    <submittedName>
        <fullName evidence="2">Uncharacterized protein</fullName>
    </submittedName>
</protein>
<keyword evidence="1" id="KW-0472">Membrane</keyword>
<dbReference type="EMBL" id="CP063982">
    <property type="protein sequence ID" value="UOD51189.1"/>
    <property type="molecule type" value="Genomic_DNA"/>
</dbReference>
<organism evidence="2 3">
    <name type="scientific">Orrella daihaiensis</name>
    <dbReference type="NCBI Taxonomy" id="2782176"/>
    <lineage>
        <taxon>Bacteria</taxon>
        <taxon>Pseudomonadati</taxon>
        <taxon>Pseudomonadota</taxon>
        <taxon>Betaproteobacteria</taxon>
        <taxon>Burkholderiales</taxon>
        <taxon>Alcaligenaceae</taxon>
        <taxon>Orrella</taxon>
    </lineage>
</organism>
<evidence type="ECO:0000256" key="1">
    <source>
        <dbReference type="SAM" id="Phobius"/>
    </source>
</evidence>
<dbReference type="Proteomes" id="UP000831607">
    <property type="component" value="Chromosome"/>
</dbReference>
<dbReference type="RefSeq" id="WP_243479657.1">
    <property type="nucleotide sequence ID" value="NZ_CP063982.1"/>
</dbReference>
<keyword evidence="1" id="KW-0812">Transmembrane</keyword>